<sequence length="802" mass="87301">MKKITSFFLIAVSSFYFGYSQSIFTNPITDTNPSIDNPYNNGEVVDGNITVSGIGRGIGIAANTATDRYNARNWDSPSLDLADYFEFTLTPNANYEIDFISFVYTGQSSNTGPTNIELRSSLDGYASTIGTTRVIAPPATYNATIDLSAGVYQNLTAATTFRIYAWNASASAGTFSINDFTFNGVVAAAPCNSTVTWDGTNWLPGNPDITTEAIINADYDTAFHGDFSACSITVNATYELTVSNDTYVEIQNDIVANGDINVRSKGSVIQNNDLGTVSGTGDISVTKKTSFLNNWYEYTYWSSPVQNETVGNAFSDAEPNRRFYFNAQNFEDAQAESNNDNNPVLGANDDIDDNGDDWTFANNATILAPGQGFATTHAESLFFGPPMSTLPYQFDYIFSGLFNNGVINVPIYRNDNTTTDNNWNFIGNPYPSAISVPSFLALNASIDSSVPGNPINGAIFLWSQNTAPSNTQNGNEIYNFAQADYAIINGVTSVKGGDEDTNGDGTVNALDDPNLTIPSGQGFFVAMSDTAPATNVGGDIWTTNVVFNNSIRVLDQNTQFYRNSNSSSLNTLKINLTSDNGVFNQIAVAYRDNATNDYDGMFFDAPRNLSSEASSILYSIIEGSDKKFAIQGRNTSSLNLDEIVPLGFYTGIEVPTIYTLSLANIEGAFLNENTIYIKDNLNNTIHNLTNSNYSFTSDAGDFNDRFEIVFTPEVLSLNDTIINANELIITELHNGEVQIKVSEPHTIEHVEILDILGRQIYNFTGNTSVEVYNLSKLSNAAYVAKVTLSNGQVISKKAVKQR</sequence>
<gene>
    <name evidence="2" type="ORF">P7122_03955</name>
</gene>
<name>A0ABT6FYY9_9FLAO</name>
<organism evidence="2 3">
    <name type="scientific">Winogradskyella marincola</name>
    <dbReference type="NCBI Taxonomy" id="3037795"/>
    <lineage>
        <taxon>Bacteria</taxon>
        <taxon>Pseudomonadati</taxon>
        <taxon>Bacteroidota</taxon>
        <taxon>Flavobacteriia</taxon>
        <taxon>Flavobacteriales</taxon>
        <taxon>Flavobacteriaceae</taxon>
        <taxon>Winogradskyella</taxon>
    </lineage>
</organism>
<dbReference type="Proteomes" id="UP001529085">
    <property type="component" value="Unassembled WGS sequence"/>
</dbReference>
<keyword evidence="1" id="KW-0732">Signal</keyword>
<proteinExistence type="predicted"/>
<evidence type="ECO:0000313" key="2">
    <source>
        <dbReference type="EMBL" id="MDG4715015.1"/>
    </source>
</evidence>
<evidence type="ECO:0000313" key="3">
    <source>
        <dbReference type="Proteomes" id="UP001529085"/>
    </source>
</evidence>
<accession>A0ABT6FYY9</accession>
<reference evidence="2 3" key="1">
    <citation type="submission" date="2023-03" db="EMBL/GenBank/DDBJ databases">
        <title>Strain YYF002 represents a novel species in the genus Winogradskyella isolated from seawater.</title>
        <authorList>
            <person name="Fu Z.-Y."/>
        </authorList>
    </citation>
    <scope>NUCLEOTIDE SEQUENCE [LARGE SCALE GENOMIC DNA]</scope>
    <source>
        <strain evidence="2 3">YYF002</strain>
    </source>
</reference>
<evidence type="ECO:0000256" key="1">
    <source>
        <dbReference type="SAM" id="SignalP"/>
    </source>
</evidence>
<protein>
    <recommendedName>
        <fullName evidence="4">Por secretion system C-terminal sorting domain-containing protein</fullName>
    </recommendedName>
</protein>
<dbReference type="EMBL" id="JARSBN010000002">
    <property type="protein sequence ID" value="MDG4715015.1"/>
    <property type="molecule type" value="Genomic_DNA"/>
</dbReference>
<comment type="caution">
    <text evidence="2">The sequence shown here is derived from an EMBL/GenBank/DDBJ whole genome shotgun (WGS) entry which is preliminary data.</text>
</comment>
<evidence type="ECO:0008006" key="4">
    <source>
        <dbReference type="Google" id="ProtNLM"/>
    </source>
</evidence>
<dbReference type="RefSeq" id="WP_278004483.1">
    <property type="nucleotide sequence ID" value="NZ_JARSBN010000002.1"/>
</dbReference>
<feature type="signal peptide" evidence="1">
    <location>
        <begin position="1"/>
        <end position="18"/>
    </location>
</feature>
<feature type="chain" id="PRO_5046351233" description="Por secretion system C-terminal sorting domain-containing protein" evidence="1">
    <location>
        <begin position="19"/>
        <end position="802"/>
    </location>
</feature>
<keyword evidence="3" id="KW-1185">Reference proteome</keyword>